<dbReference type="EMBL" id="CM041538">
    <property type="protein sequence ID" value="KAI3368391.1"/>
    <property type="molecule type" value="Genomic_DNA"/>
</dbReference>
<accession>A0ACB8WL00</accession>
<evidence type="ECO:0000313" key="1">
    <source>
        <dbReference type="EMBL" id="KAI3368391.1"/>
    </source>
</evidence>
<proteinExistence type="predicted"/>
<keyword evidence="2" id="KW-1185">Reference proteome</keyword>
<evidence type="ECO:0000313" key="2">
    <source>
        <dbReference type="Proteomes" id="UP000831701"/>
    </source>
</evidence>
<dbReference type="Proteomes" id="UP000831701">
    <property type="component" value="Chromosome 8"/>
</dbReference>
<comment type="caution">
    <text evidence="1">The sequence shown here is derived from an EMBL/GenBank/DDBJ whole genome shotgun (WGS) entry which is preliminary data.</text>
</comment>
<protein>
    <submittedName>
        <fullName evidence="1">Uncharacterized protein</fullName>
    </submittedName>
</protein>
<reference evidence="1" key="1">
    <citation type="submission" date="2022-04" db="EMBL/GenBank/DDBJ databases">
        <title>Jade perch genome.</title>
        <authorList>
            <person name="Chao B."/>
        </authorList>
    </citation>
    <scope>NUCLEOTIDE SEQUENCE</scope>
    <source>
        <strain evidence="1">CB-2022</strain>
    </source>
</reference>
<sequence>MVTVAESRTLDKLLDIMDNASHPLHTVISNQRSLFSERLLLPKCRTNRLKNSFSDYRSLALALVWSWSWSWSWSDDVWSERGAVVEALIGRLSMIHESSLSSSIMNHSNIKELLLRKHESVCLQLNWTSQNHIKPDQNQISEALTLQVFPHSVFVSLNASSLYSVFLKTQAACRVKDHICSELQKPPDPSARTQRTNQTTDCSGQGKTSSHLWATIRAHCRLTPRITPQITSRRHVTPAHNTV</sequence>
<gene>
    <name evidence="1" type="ORF">L3Q82_008095</name>
</gene>
<name>A0ACB8WL00_9TELE</name>
<organism evidence="1 2">
    <name type="scientific">Scortum barcoo</name>
    <name type="common">barcoo grunter</name>
    <dbReference type="NCBI Taxonomy" id="214431"/>
    <lineage>
        <taxon>Eukaryota</taxon>
        <taxon>Metazoa</taxon>
        <taxon>Chordata</taxon>
        <taxon>Craniata</taxon>
        <taxon>Vertebrata</taxon>
        <taxon>Euteleostomi</taxon>
        <taxon>Actinopterygii</taxon>
        <taxon>Neopterygii</taxon>
        <taxon>Teleostei</taxon>
        <taxon>Neoteleostei</taxon>
        <taxon>Acanthomorphata</taxon>
        <taxon>Eupercaria</taxon>
        <taxon>Centrarchiformes</taxon>
        <taxon>Terapontoidei</taxon>
        <taxon>Terapontidae</taxon>
        <taxon>Scortum</taxon>
    </lineage>
</organism>